<reference evidence="2" key="1">
    <citation type="submission" date="2020-08" db="EMBL/GenBank/DDBJ databases">
        <title>Plant Genome Project.</title>
        <authorList>
            <person name="Zhang R.-G."/>
        </authorList>
    </citation>
    <scope>NUCLEOTIDE SEQUENCE</scope>
    <source>
        <strain evidence="2">WSP0</strain>
        <tissue evidence="2">Leaf</tissue>
    </source>
</reference>
<gene>
    <name evidence="2" type="ORF">RHGRI_002721</name>
</gene>
<name>A0AAV6LQZ6_9ERIC</name>
<dbReference type="Proteomes" id="UP000823749">
    <property type="component" value="Chromosome 1"/>
</dbReference>
<accession>A0AAV6LQZ6</accession>
<comment type="caution">
    <text evidence="2">The sequence shown here is derived from an EMBL/GenBank/DDBJ whole genome shotgun (WGS) entry which is preliminary data.</text>
</comment>
<evidence type="ECO:0000313" key="2">
    <source>
        <dbReference type="EMBL" id="KAG5567256.1"/>
    </source>
</evidence>
<keyword evidence="3" id="KW-1185">Reference proteome</keyword>
<protein>
    <recommendedName>
        <fullName evidence="1">Subtilisin-like protease fibronectin type-III domain-containing protein</fullName>
    </recommendedName>
</protein>
<feature type="domain" description="Subtilisin-like protease fibronectin type-III" evidence="1">
    <location>
        <begin position="19"/>
        <end position="93"/>
    </location>
</feature>
<dbReference type="EMBL" id="JACTNZ010000001">
    <property type="protein sequence ID" value="KAG5567256.1"/>
    <property type="molecule type" value="Genomic_DNA"/>
</dbReference>
<sequence length="117" mass="12861">MQSPLLSICRLDCPNFKLYVVTRTVTQVSDGASSYTVAVTPPRGVNATVDPPEMAFKGKGEKKSYVVRISAANKPPEKSITEAGKLTWTDGKHMQGHFTYRGGMAVGQSIKVFFHRR</sequence>
<dbReference type="Gene3D" id="2.60.40.2310">
    <property type="match status" value="1"/>
</dbReference>
<proteinExistence type="predicted"/>
<dbReference type="InterPro" id="IPR041469">
    <property type="entry name" value="Subtilisin-like_FN3"/>
</dbReference>
<organism evidence="2 3">
    <name type="scientific">Rhododendron griersonianum</name>
    <dbReference type="NCBI Taxonomy" id="479676"/>
    <lineage>
        <taxon>Eukaryota</taxon>
        <taxon>Viridiplantae</taxon>
        <taxon>Streptophyta</taxon>
        <taxon>Embryophyta</taxon>
        <taxon>Tracheophyta</taxon>
        <taxon>Spermatophyta</taxon>
        <taxon>Magnoliopsida</taxon>
        <taxon>eudicotyledons</taxon>
        <taxon>Gunneridae</taxon>
        <taxon>Pentapetalae</taxon>
        <taxon>asterids</taxon>
        <taxon>Ericales</taxon>
        <taxon>Ericaceae</taxon>
        <taxon>Ericoideae</taxon>
        <taxon>Rhodoreae</taxon>
        <taxon>Rhododendron</taxon>
    </lineage>
</organism>
<evidence type="ECO:0000313" key="3">
    <source>
        <dbReference type="Proteomes" id="UP000823749"/>
    </source>
</evidence>
<dbReference type="Pfam" id="PF17766">
    <property type="entry name" value="fn3_6"/>
    <property type="match status" value="1"/>
</dbReference>
<evidence type="ECO:0000259" key="1">
    <source>
        <dbReference type="Pfam" id="PF17766"/>
    </source>
</evidence>
<dbReference type="AlphaFoldDB" id="A0AAV6LQZ6"/>